<dbReference type="Proteomes" id="UP000825051">
    <property type="component" value="Chromosome"/>
</dbReference>
<reference evidence="1" key="1">
    <citation type="submission" date="2021-08" db="EMBL/GenBank/DDBJ databases">
        <title>Genome of a novel bacterium of the phylum Verrucomicrobia, Oleiharenicola sp. KSB-15.</title>
        <authorList>
            <person name="Chung J.-H."/>
            <person name="Ahn J.-H."/>
            <person name="Yoon Y."/>
            <person name="Kim D.-Y."/>
            <person name="An S.-H."/>
            <person name="Park I."/>
            <person name="Yeon J."/>
        </authorList>
    </citation>
    <scope>NUCLEOTIDE SEQUENCE</scope>
    <source>
        <strain evidence="1">KSB-15</strain>
    </source>
</reference>
<gene>
    <name evidence="1" type="ORF">K0B96_14225</name>
</gene>
<keyword evidence="2" id="KW-1185">Reference proteome</keyword>
<proteinExistence type="predicted"/>
<evidence type="ECO:0000313" key="1">
    <source>
        <dbReference type="EMBL" id="QYM78441.1"/>
    </source>
</evidence>
<dbReference type="RefSeq" id="WP_220161545.1">
    <property type="nucleotide sequence ID" value="NZ_CP080507.1"/>
</dbReference>
<accession>A0A8F9TUW7</accession>
<dbReference type="KEGG" id="ole:K0B96_14225"/>
<dbReference type="AlphaFoldDB" id="A0A8F9TUW7"/>
<evidence type="ECO:0000313" key="2">
    <source>
        <dbReference type="Proteomes" id="UP000825051"/>
    </source>
</evidence>
<dbReference type="EMBL" id="CP080507">
    <property type="protein sequence ID" value="QYM78441.1"/>
    <property type="molecule type" value="Genomic_DNA"/>
</dbReference>
<protein>
    <submittedName>
        <fullName evidence="1">Uncharacterized protein</fullName>
    </submittedName>
</protein>
<organism evidence="1 2">
    <name type="scientific">Horticoccus luteus</name>
    <dbReference type="NCBI Taxonomy" id="2862869"/>
    <lineage>
        <taxon>Bacteria</taxon>
        <taxon>Pseudomonadati</taxon>
        <taxon>Verrucomicrobiota</taxon>
        <taxon>Opitutia</taxon>
        <taxon>Opitutales</taxon>
        <taxon>Opitutaceae</taxon>
        <taxon>Horticoccus</taxon>
    </lineage>
</organism>
<name>A0A8F9TUW7_9BACT</name>
<sequence length="336" mass="36825">MNTRLKRWGWGGVVLCGWLCFSGGLRAQELSFLGGVGTRDEGKPFGGTWQVDYRQDFARHWAASIAYINEGHVPGHHRDGNAAQLWVRWPLFNERIALEAGAGADYYYDTQRGAGGGSVDEHGVAPIYSVSATGYFSPRVFYRVLVNRVDPAHGLALTTATVGVGVWLGEGRRPRGAKPDWVSAEKAEEATPNELTIFGGQSVVNTFLSPSARAWAAEYRRGLSPHFDATAGFVYEGDPEITRRSGLTLQGWVVNHFFQDRLNVGVGLGPYVYIDRKHPRAGGAANPAAISPLVSVTMGVRVTGPWLVRLTWDRVVTTYNRDADVFLAGIGYQWGR</sequence>